<reference evidence="3" key="1">
    <citation type="submission" date="2023-06" db="EMBL/GenBank/DDBJ databases">
        <title>Genome-scale phylogeny and comparative genomics of the fungal order Sordariales.</title>
        <authorList>
            <consortium name="Lawrence Berkeley National Laboratory"/>
            <person name="Hensen N."/>
            <person name="Bonometti L."/>
            <person name="Westerberg I."/>
            <person name="Brannstrom I.O."/>
            <person name="Guillou S."/>
            <person name="Cros-Aarteil S."/>
            <person name="Calhoun S."/>
            <person name="Haridas S."/>
            <person name="Kuo A."/>
            <person name="Mondo S."/>
            <person name="Pangilinan J."/>
            <person name="Riley R."/>
            <person name="LaButti K."/>
            <person name="Andreopoulos B."/>
            <person name="Lipzen A."/>
            <person name="Chen C."/>
            <person name="Yanf M."/>
            <person name="Daum C."/>
            <person name="Ng V."/>
            <person name="Clum A."/>
            <person name="Steindorff A."/>
            <person name="Ohm R."/>
            <person name="Martin F."/>
            <person name="Silar P."/>
            <person name="Natvig D."/>
            <person name="Lalanne C."/>
            <person name="Gautier V."/>
            <person name="Ament-velasquez S.L."/>
            <person name="Kruys A."/>
            <person name="Hutchinson M.I."/>
            <person name="Powell A.J."/>
            <person name="Barry K."/>
            <person name="Miller A.N."/>
            <person name="Grigoriev I.V."/>
            <person name="Debuchy R."/>
            <person name="Gladieux P."/>
            <person name="Thoren M.H."/>
            <person name="Johannesson H."/>
        </authorList>
    </citation>
    <scope>NUCLEOTIDE SEQUENCE</scope>
    <source>
        <strain evidence="3">SMH2392-1A</strain>
    </source>
</reference>
<feature type="signal peptide" evidence="2">
    <location>
        <begin position="1"/>
        <end position="25"/>
    </location>
</feature>
<keyword evidence="2" id="KW-0732">Signal</keyword>
<dbReference type="EMBL" id="JAUIRO010000006">
    <property type="protein sequence ID" value="KAK0709936.1"/>
    <property type="molecule type" value="Genomic_DNA"/>
</dbReference>
<feature type="region of interest" description="Disordered" evidence="1">
    <location>
        <begin position="199"/>
        <end position="237"/>
    </location>
</feature>
<dbReference type="AlphaFoldDB" id="A0AA40A698"/>
<evidence type="ECO:0000256" key="1">
    <source>
        <dbReference type="SAM" id="MobiDB-lite"/>
    </source>
</evidence>
<comment type="caution">
    <text evidence="3">The sequence shown here is derived from an EMBL/GenBank/DDBJ whole genome shotgun (WGS) entry which is preliminary data.</text>
</comment>
<sequence length="237" mass="25130">MEIHRNLLRPFFFTLFLAAITGVASRPAFTDPLDQSSIPLYTASCLSPVQTINQDHAACQVTSSFNNIMLRANCGVSENLGAFCFTAPKSDPCAYANRPGKPACCAAAGYLYNVTAVNSTAASLRWGNITASFSLGLPPGPGDANNDGRPIHTGPMPNPFHSYKDRTTIAAAGRAIREKYLRTQAVPSVSRITPSVYFPARHHSRGSTGRLHQGSIHSNTDGSGPGRSPGLTDGGHS</sequence>
<organism evidence="3 4">
    <name type="scientific">Lasiosphaeria miniovina</name>
    <dbReference type="NCBI Taxonomy" id="1954250"/>
    <lineage>
        <taxon>Eukaryota</taxon>
        <taxon>Fungi</taxon>
        <taxon>Dikarya</taxon>
        <taxon>Ascomycota</taxon>
        <taxon>Pezizomycotina</taxon>
        <taxon>Sordariomycetes</taxon>
        <taxon>Sordariomycetidae</taxon>
        <taxon>Sordariales</taxon>
        <taxon>Lasiosphaeriaceae</taxon>
        <taxon>Lasiosphaeria</taxon>
    </lineage>
</organism>
<dbReference type="RefSeq" id="XP_060293240.1">
    <property type="nucleotide sequence ID" value="XM_060442631.1"/>
</dbReference>
<accession>A0AA40A698</accession>
<evidence type="ECO:0000313" key="4">
    <source>
        <dbReference type="Proteomes" id="UP001172101"/>
    </source>
</evidence>
<gene>
    <name evidence="3" type="ORF">B0T26DRAFT_723557</name>
</gene>
<evidence type="ECO:0000256" key="2">
    <source>
        <dbReference type="SAM" id="SignalP"/>
    </source>
</evidence>
<evidence type="ECO:0000313" key="3">
    <source>
        <dbReference type="EMBL" id="KAK0709936.1"/>
    </source>
</evidence>
<proteinExistence type="predicted"/>
<feature type="chain" id="PRO_5041418591" evidence="2">
    <location>
        <begin position="26"/>
        <end position="237"/>
    </location>
</feature>
<protein>
    <submittedName>
        <fullName evidence="3">Uncharacterized protein</fullName>
    </submittedName>
</protein>
<dbReference type="Proteomes" id="UP001172101">
    <property type="component" value="Unassembled WGS sequence"/>
</dbReference>
<dbReference type="GeneID" id="85325901"/>
<keyword evidence="4" id="KW-1185">Reference proteome</keyword>
<name>A0AA40A698_9PEZI</name>